<dbReference type="AlphaFoldDB" id="A0A6C0CU83"/>
<dbReference type="EMBL" id="MN739480">
    <property type="protein sequence ID" value="QHT07259.1"/>
    <property type="molecule type" value="Genomic_DNA"/>
</dbReference>
<organism evidence="2">
    <name type="scientific">viral metagenome</name>
    <dbReference type="NCBI Taxonomy" id="1070528"/>
    <lineage>
        <taxon>unclassified sequences</taxon>
        <taxon>metagenomes</taxon>
        <taxon>organismal metagenomes</taxon>
    </lineage>
</organism>
<feature type="transmembrane region" description="Helical" evidence="1">
    <location>
        <begin position="110"/>
        <end position="126"/>
    </location>
</feature>
<accession>A0A6C0CU83</accession>
<reference evidence="2" key="1">
    <citation type="journal article" date="2020" name="Nature">
        <title>Giant virus diversity and host interactions through global metagenomics.</title>
        <authorList>
            <person name="Schulz F."/>
            <person name="Roux S."/>
            <person name="Paez-Espino D."/>
            <person name="Jungbluth S."/>
            <person name="Walsh D.A."/>
            <person name="Denef V.J."/>
            <person name="McMahon K.D."/>
            <person name="Konstantinidis K.T."/>
            <person name="Eloe-Fadrosh E.A."/>
            <person name="Kyrpides N.C."/>
            <person name="Woyke T."/>
        </authorList>
    </citation>
    <scope>NUCLEOTIDE SEQUENCE</scope>
    <source>
        <strain evidence="2">GVMAG-M-3300021962-46</strain>
    </source>
</reference>
<sequence length="130" mass="15415">MDFKEYDKVYQDLLSEKGRIDIANEGQEKEVLVKKINEFLDLYPKSIPKDKNPNAYFYQLSLKEITRRFIQTAIDIINDLSVVISSKNYVSGTEFRRSLFKIFTKPERRLYVGMWLIFFSFVLYFIDSAA</sequence>
<evidence type="ECO:0000313" key="2">
    <source>
        <dbReference type="EMBL" id="QHT07259.1"/>
    </source>
</evidence>
<keyword evidence="1" id="KW-0472">Membrane</keyword>
<protein>
    <submittedName>
        <fullName evidence="2">Uncharacterized protein</fullName>
    </submittedName>
</protein>
<name>A0A6C0CU83_9ZZZZ</name>
<evidence type="ECO:0000256" key="1">
    <source>
        <dbReference type="SAM" id="Phobius"/>
    </source>
</evidence>
<proteinExistence type="predicted"/>
<keyword evidence="1" id="KW-1133">Transmembrane helix</keyword>
<keyword evidence="1" id="KW-0812">Transmembrane</keyword>